<sequence length="106" mass="12219">MFLHQDVAGRNRERRPHGEKSYSLFRCKDSNSHHAQEALRRAKFKFPGRQKIIVSRKWGFTKVNRADYIQWKSENRIVSDGVNAKLLGCHGPLVARQSGRAFLQAA</sequence>
<dbReference type="SUPFAM" id="SSF54686">
    <property type="entry name" value="Ribosomal protein L16p/L10e"/>
    <property type="match status" value="1"/>
</dbReference>
<gene>
    <name evidence="6" type="ORF">SAY87_018344</name>
</gene>
<evidence type="ECO:0000256" key="4">
    <source>
        <dbReference type="ARBA" id="ARBA00026019"/>
    </source>
</evidence>
<dbReference type="Gene3D" id="3.90.1170.10">
    <property type="entry name" value="Ribosomal protein L10e/L16"/>
    <property type="match status" value="1"/>
</dbReference>
<dbReference type="GO" id="GO:0005840">
    <property type="term" value="C:ribosome"/>
    <property type="evidence" value="ECO:0007669"/>
    <property type="project" value="UniProtKB-KW"/>
</dbReference>
<evidence type="ECO:0000313" key="6">
    <source>
        <dbReference type="EMBL" id="KAK4778157.1"/>
    </source>
</evidence>
<dbReference type="InterPro" id="IPR001197">
    <property type="entry name" value="Ribosomal_uL16_euk_arch"/>
</dbReference>
<dbReference type="Proteomes" id="UP001345219">
    <property type="component" value="Chromosome 14"/>
</dbReference>
<reference evidence="6 7" key="1">
    <citation type="journal article" date="2023" name="Hortic Res">
        <title>Pangenome of water caltrop reveals structural variations and asymmetric subgenome divergence after allopolyploidization.</title>
        <authorList>
            <person name="Zhang X."/>
            <person name="Chen Y."/>
            <person name="Wang L."/>
            <person name="Yuan Y."/>
            <person name="Fang M."/>
            <person name="Shi L."/>
            <person name="Lu R."/>
            <person name="Comes H.P."/>
            <person name="Ma Y."/>
            <person name="Chen Y."/>
            <person name="Huang G."/>
            <person name="Zhou Y."/>
            <person name="Zheng Z."/>
            <person name="Qiu Y."/>
        </authorList>
    </citation>
    <scope>NUCLEOTIDE SEQUENCE [LARGE SCALE GENOMIC DNA]</scope>
    <source>
        <tissue evidence="6">Roots</tissue>
    </source>
</reference>
<evidence type="ECO:0000256" key="3">
    <source>
        <dbReference type="ARBA" id="ARBA00023274"/>
    </source>
</evidence>
<evidence type="ECO:0000256" key="5">
    <source>
        <dbReference type="SAM" id="MobiDB-lite"/>
    </source>
</evidence>
<dbReference type="PANTHER" id="PTHR11726">
    <property type="entry name" value="60S RIBOSOMAL PROTEIN L10"/>
    <property type="match status" value="1"/>
</dbReference>
<dbReference type="GO" id="GO:0006412">
    <property type="term" value="P:translation"/>
    <property type="evidence" value="ECO:0007669"/>
    <property type="project" value="InterPro"/>
</dbReference>
<dbReference type="AlphaFoldDB" id="A0AAN7QTP8"/>
<evidence type="ECO:0000256" key="1">
    <source>
        <dbReference type="ARBA" id="ARBA00008931"/>
    </source>
</evidence>
<dbReference type="GO" id="GO:1990904">
    <property type="term" value="C:ribonucleoprotein complex"/>
    <property type="evidence" value="ECO:0007669"/>
    <property type="project" value="UniProtKB-KW"/>
</dbReference>
<feature type="region of interest" description="Disordered" evidence="5">
    <location>
        <begin position="1"/>
        <end position="21"/>
    </location>
</feature>
<dbReference type="EMBL" id="JAXIOK010000002">
    <property type="protein sequence ID" value="KAK4778157.1"/>
    <property type="molecule type" value="Genomic_DNA"/>
</dbReference>
<evidence type="ECO:0000313" key="7">
    <source>
        <dbReference type="Proteomes" id="UP001345219"/>
    </source>
</evidence>
<dbReference type="Gene3D" id="3.30.60.300">
    <property type="match status" value="1"/>
</dbReference>
<organism evidence="6 7">
    <name type="scientific">Trapa incisa</name>
    <dbReference type="NCBI Taxonomy" id="236973"/>
    <lineage>
        <taxon>Eukaryota</taxon>
        <taxon>Viridiplantae</taxon>
        <taxon>Streptophyta</taxon>
        <taxon>Embryophyta</taxon>
        <taxon>Tracheophyta</taxon>
        <taxon>Spermatophyta</taxon>
        <taxon>Magnoliopsida</taxon>
        <taxon>eudicotyledons</taxon>
        <taxon>Gunneridae</taxon>
        <taxon>Pentapetalae</taxon>
        <taxon>rosids</taxon>
        <taxon>malvids</taxon>
        <taxon>Myrtales</taxon>
        <taxon>Lythraceae</taxon>
        <taxon>Trapa</taxon>
    </lineage>
</organism>
<comment type="subunit">
    <text evidence="4">Component of the small ribosomal subunit. Mature ribosomes consist of a small (40S) and a large (60S) subunit. The 40S subunit contains about 33 different proteins and 1 molecule of RNA (18S). The 60S subunit contains about 49 different proteins and 3 molecules of RNA (25S, 5.8S and 5S).</text>
</comment>
<proteinExistence type="inferred from homology"/>
<accession>A0AAN7QTP8</accession>
<keyword evidence="3" id="KW-0687">Ribonucleoprotein</keyword>
<comment type="caution">
    <text evidence="6">The sequence shown here is derived from an EMBL/GenBank/DDBJ whole genome shotgun (WGS) entry which is preliminary data.</text>
</comment>
<keyword evidence="7" id="KW-1185">Reference proteome</keyword>
<keyword evidence="2" id="KW-0689">Ribosomal protein</keyword>
<dbReference type="InterPro" id="IPR036920">
    <property type="entry name" value="Ribosomal_uL16_sf"/>
</dbReference>
<comment type="similarity">
    <text evidence="1">Belongs to the universal ribosomal protein uL16 family.</text>
</comment>
<protein>
    <recommendedName>
        <fullName evidence="8">Ribosomal protein L10e/L16 domain-containing protein</fullName>
    </recommendedName>
</protein>
<feature type="compositionally biased region" description="Basic and acidic residues" evidence="5">
    <location>
        <begin position="7"/>
        <end position="21"/>
    </location>
</feature>
<name>A0AAN7QTP8_9MYRT</name>
<dbReference type="FunFam" id="3.30.60.300:FF:000003">
    <property type="entry name" value="60S ribosomal protein L10, putative"/>
    <property type="match status" value="1"/>
</dbReference>
<evidence type="ECO:0000256" key="2">
    <source>
        <dbReference type="ARBA" id="ARBA00022980"/>
    </source>
</evidence>
<dbReference type="GO" id="GO:0003735">
    <property type="term" value="F:structural constituent of ribosome"/>
    <property type="evidence" value="ECO:0007669"/>
    <property type="project" value="InterPro"/>
</dbReference>
<evidence type="ECO:0008006" key="8">
    <source>
        <dbReference type="Google" id="ProtNLM"/>
    </source>
</evidence>